<gene>
    <name evidence="1" type="ORF">AZ78_3771</name>
</gene>
<evidence type="ECO:0000313" key="2">
    <source>
        <dbReference type="Proteomes" id="UP000023435"/>
    </source>
</evidence>
<dbReference type="AlphaFoldDB" id="A0A125MND6"/>
<name>A0A125MND6_9GAMM</name>
<accession>A0A125MND6</accession>
<proteinExistence type="predicted"/>
<reference evidence="1 2" key="1">
    <citation type="journal article" date="2014" name="Genome Announc.">
        <title>Draft Genome Sequence of Lysobacter capsici AZ78, a Bacterium Antagonistic to Plant-Pathogenic Oomycetes.</title>
        <authorList>
            <person name="Puopolo G."/>
            <person name="Sonego P."/>
            <person name="Engelen K."/>
            <person name="Pertot I."/>
        </authorList>
    </citation>
    <scope>NUCLEOTIDE SEQUENCE [LARGE SCALE GENOMIC DNA]</scope>
    <source>
        <strain evidence="1 2">AZ78</strain>
    </source>
</reference>
<sequence length="140" mass="15656">MTQAAPDTAATSASVIDRIHVDERNDRPLDGQEFAESREALAQWLIGYTGGEYAIVASRYFEVRNKSGVNWAFAETYFDQQARTHFGGERERHAWHSDGVGAASLYTVADDPARRVVVATPQARLPNGHMLYGIFELQRK</sequence>
<keyword evidence="2" id="KW-1185">Reference proteome</keyword>
<evidence type="ECO:0000313" key="1">
    <source>
        <dbReference type="EMBL" id="KWS06217.1"/>
    </source>
</evidence>
<dbReference type="Proteomes" id="UP000023435">
    <property type="component" value="Unassembled WGS sequence"/>
</dbReference>
<comment type="caution">
    <text evidence="1">The sequence shown here is derived from an EMBL/GenBank/DDBJ whole genome shotgun (WGS) entry which is preliminary data.</text>
</comment>
<dbReference type="EMBL" id="JAJA02000001">
    <property type="protein sequence ID" value="KWS06217.1"/>
    <property type="molecule type" value="Genomic_DNA"/>
</dbReference>
<protein>
    <submittedName>
        <fullName evidence="1">Uncharacterized protein</fullName>
    </submittedName>
</protein>
<dbReference type="RefSeq" id="WP_148650549.1">
    <property type="nucleotide sequence ID" value="NZ_JAJA02000001.1"/>
</dbReference>
<organism evidence="1 2">
    <name type="scientific">Lysobacter capsici AZ78</name>
    <dbReference type="NCBI Taxonomy" id="1444315"/>
    <lineage>
        <taxon>Bacteria</taxon>
        <taxon>Pseudomonadati</taxon>
        <taxon>Pseudomonadota</taxon>
        <taxon>Gammaproteobacteria</taxon>
        <taxon>Lysobacterales</taxon>
        <taxon>Lysobacteraceae</taxon>
        <taxon>Lysobacter</taxon>
    </lineage>
</organism>